<proteinExistence type="predicted"/>
<sequence>MCFYLFSLIGYFGDREHYSVADNVSTNKKIRVVCMIKGSRAEAKQSETGIMPGDKVKCGASESRLVPPQPPRVRLDSTHPDLSTSLEIRTMPDGTLIFHLNQI</sequence>
<reference evidence="2 3" key="1">
    <citation type="submission" date="2023-11" db="EMBL/GenBank/DDBJ databases">
        <authorList>
            <person name="Okamura Y."/>
        </authorList>
    </citation>
    <scope>NUCLEOTIDE SEQUENCE [LARGE SCALE GENOMIC DNA]</scope>
</reference>
<accession>A0AAV1J7L0</accession>
<evidence type="ECO:0000313" key="3">
    <source>
        <dbReference type="Proteomes" id="UP001497472"/>
    </source>
</evidence>
<evidence type="ECO:0000313" key="2">
    <source>
        <dbReference type="EMBL" id="CAK1544204.1"/>
    </source>
</evidence>
<protein>
    <submittedName>
        <fullName evidence="2">Uncharacterized protein</fullName>
    </submittedName>
</protein>
<dbReference type="AlphaFoldDB" id="A0AAV1J7L0"/>
<feature type="region of interest" description="Disordered" evidence="1">
    <location>
        <begin position="61"/>
        <end position="80"/>
    </location>
</feature>
<dbReference type="EMBL" id="CAVLEF010000005">
    <property type="protein sequence ID" value="CAK1544204.1"/>
    <property type="molecule type" value="Genomic_DNA"/>
</dbReference>
<organism evidence="2 3">
    <name type="scientific">Leptosia nina</name>
    <dbReference type="NCBI Taxonomy" id="320188"/>
    <lineage>
        <taxon>Eukaryota</taxon>
        <taxon>Metazoa</taxon>
        <taxon>Ecdysozoa</taxon>
        <taxon>Arthropoda</taxon>
        <taxon>Hexapoda</taxon>
        <taxon>Insecta</taxon>
        <taxon>Pterygota</taxon>
        <taxon>Neoptera</taxon>
        <taxon>Endopterygota</taxon>
        <taxon>Lepidoptera</taxon>
        <taxon>Glossata</taxon>
        <taxon>Ditrysia</taxon>
        <taxon>Papilionoidea</taxon>
        <taxon>Pieridae</taxon>
        <taxon>Pierinae</taxon>
        <taxon>Leptosia</taxon>
    </lineage>
</organism>
<dbReference type="Proteomes" id="UP001497472">
    <property type="component" value="Unassembled WGS sequence"/>
</dbReference>
<comment type="caution">
    <text evidence="2">The sequence shown here is derived from an EMBL/GenBank/DDBJ whole genome shotgun (WGS) entry which is preliminary data.</text>
</comment>
<name>A0AAV1J7L0_9NEOP</name>
<evidence type="ECO:0000256" key="1">
    <source>
        <dbReference type="SAM" id="MobiDB-lite"/>
    </source>
</evidence>
<keyword evidence="3" id="KW-1185">Reference proteome</keyword>
<gene>
    <name evidence="2" type="ORF">LNINA_LOCUS3971</name>
</gene>